<reference evidence="2 3" key="1">
    <citation type="journal article" date="2015" name="Nature">
        <title>rRNA introns, odd ribosomes, and small enigmatic genomes across a large radiation of phyla.</title>
        <authorList>
            <person name="Brown C.T."/>
            <person name="Hug L.A."/>
            <person name="Thomas B.C."/>
            <person name="Sharon I."/>
            <person name="Castelle C.J."/>
            <person name="Singh A."/>
            <person name="Wilkins M.J."/>
            <person name="Williams K.H."/>
            <person name="Banfield J.F."/>
        </authorList>
    </citation>
    <scope>NUCLEOTIDE SEQUENCE [LARGE SCALE GENOMIC DNA]</scope>
</reference>
<feature type="region of interest" description="Disordered" evidence="1">
    <location>
        <begin position="34"/>
        <end position="59"/>
    </location>
</feature>
<accession>A0A0G0B5Q7</accession>
<evidence type="ECO:0000313" key="3">
    <source>
        <dbReference type="Proteomes" id="UP000033866"/>
    </source>
</evidence>
<comment type="caution">
    <text evidence="2">The sequence shown here is derived from an EMBL/GenBank/DDBJ whole genome shotgun (WGS) entry which is preliminary data.</text>
</comment>
<evidence type="ECO:0000313" key="2">
    <source>
        <dbReference type="EMBL" id="KKP64698.1"/>
    </source>
</evidence>
<feature type="compositionally biased region" description="Polar residues" evidence="1">
    <location>
        <begin position="34"/>
        <end position="50"/>
    </location>
</feature>
<dbReference type="AlphaFoldDB" id="A0A0G0B5Q7"/>
<sequence length="59" mass="6802">MHKKSNNYTDKEKLIELAAEQWVQLLTLQLQSSNKPTSKNLESLNSQIKNKNPYAKADK</sequence>
<protein>
    <submittedName>
        <fullName evidence="2">Uncharacterized protein</fullName>
    </submittedName>
</protein>
<proteinExistence type="predicted"/>
<organism evidence="2 3">
    <name type="scientific">candidate division WS6 bacterium GW2011_GWE1_34_7</name>
    <dbReference type="NCBI Taxonomy" id="1619093"/>
    <lineage>
        <taxon>Bacteria</taxon>
        <taxon>Candidatus Dojkabacteria</taxon>
    </lineage>
</organism>
<evidence type="ECO:0000256" key="1">
    <source>
        <dbReference type="SAM" id="MobiDB-lite"/>
    </source>
</evidence>
<name>A0A0G0B5Q7_9BACT</name>
<dbReference type="EMBL" id="LBPV01000041">
    <property type="protein sequence ID" value="KKP64698.1"/>
    <property type="molecule type" value="Genomic_DNA"/>
</dbReference>
<gene>
    <name evidence="2" type="ORF">UR61_C0041G0005</name>
</gene>
<dbReference type="Proteomes" id="UP000033866">
    <property type="component" value="Unassembled WGS sequence"/>
</dbReference>